<evidence type="ECO:0000313" key="3">
    <source>
        <dbReference type="Proteomes" id="UP000037931"/>
    </source>
</evidence>
<dbReference type="Proteomes" id="UP000037931">
    <property type="component" value="Unassembled WGS sequence"/>
</dbReference>
<dbReference type="Pfam" id="PF10976">
    <property type="entry name" value="DUF2790"/>
    <property type="match status" value="1"/>
</dbReference>
<keyword evidence="3" id="KW-1185">Reference proteome</keyword>
<accession>A0A0N0E4N5</accession>
<comment type="caution">
    <text evidence="2">The sequence shown here is derived from an EMBL/GenBank/DDBJ whole genome shotgun (WGS) entry which is preliminary data.</text>
</comment>
<dbReference type="InterPro" id="IPR021245">
    <property type="entry name" value="DUF2790"/>
</dbReference>
<dbReference type="EMBL" id="JSYZ01000007">
    <property type="protein sequence ID" value="KPA91476.1"/>
    <property type="molecule type" value="Genomic_DNA"/>
</dbReference>
<evidence type="ECO:0000256" key="1">
    <source>
        <dbReference type="SAM" id="SignalP"/>
    </source>
</evidence>
<reference evidence="2 3" key="1">
    <citation type="journal article" date="2015" name="PLoS ONE">
        <title>Rice-Infecting Pseudomonas Genomes Are Highly Accessorized and Harbor Multiple Putative Virulence Mechanisms to Cause Sheath Brown Rot.</title>
        <authorList>
            <person name="Quibod I.L."/>
            <person name="Grande G."/>
            <person name="Oreiro E.G."/>
            <person name="Borja F.N."/>
            <person name="Dossa G.S."/>
            <person name="Mauleon R."/>
            <person name="Cruz C.V."/>
            <person name="Oliva R."/>
        </authorList>
    </citation>
    <scope>NUCLEOTIDE SEQUENCE [LARGE SCALE GENOMIC DNA]</scope>
    <source>
        <strain evidence="2 3">IRRI 6609</strain>
    </source>
</reference>
<dbReference type="AlphaFoldDB" id="A0A0N0E4N5"/>
<proteinExistence type="predicted"/>
<dbReference type="Gene3D" id="2.30.140.50">
    <property type="entry name" value="Protein of unknown function DUF2790"/>
    <property type="match status" value="1"/>
</dbReference>
<evidence type="ECO:0008006" key="4">
    <source>
        <dbReference type="Google" id="ProtNLM"/>
    </source>
</evidence>
<protein>
    <recommendedName>
        <fullName evidence="4">DUF2790 domain-containing protein</fullName>
    </recommendedName>
</protein>
<keyword evidence="1" id="KW-0732">Signal</keyword>
<dbReference type="OrthoDB" id="6903763at2"/>
<organism evidence="2 3">
    <name type="scientific">Pseudomonas asplenii</name>
    <dbReference type="NCBI Taxonomy" id="53407"/>
    <lineage>
        <taxon>Bacteria</taxon>
        <taxon>Pseudomonadati</taxon>
        <taxon>Pseudomonadota</taxon>
        <taxon>Gammaproteobacteria</taxon>
        <taxon>Pseudomonadales</taxon>
        <taxon>Pseudomonadaceae</taxon>
        <taxon>Pseudomonas</taxon>
    </lineage>
</organism>
<name>A0A0N0E4N5_9PSED</name>
<dbReference type="PATRIC" id="fig|50340.43.peg.5731"/>
<feature type="chain" id="PRO_5005847039" description="DUF2790 domain-containing protein" evidence="1">
    <location>
        <begin position="22"/>
        <end position="71"/>
    </location>
</feature>
<gene>
    <name evidence="2" type="ORF">PF66_02359</name>
</gene>
<sequence precursor="true">MNIYVKGLAVAAVLFSAQAFALDRKDVAEVIRVDSKPYACGISNARMTYKTPDGQIKEYDYKTWGNGCAGD</sequence>
<evidence type="ECO:0000313" key="2">
    <source>
        <dbReference type="EMBL" id="KPA91476.1"/>
    </source>
</evidence>
<feature type="signal peptide" evidence="1">
    <location>
        <begin position="1"/>
        <end position="21"/>
    </location>
</feature>
<dbReference type="RefSeq" id="WP_054061096.1">
    <property type="nucleotide sequence ID" value="NZ_JAQMZR010000020.1"/>
</dbReference>